<dbReference type="PROSITE" id="PS51257">
    <property type="entry name" value="PROKAR_LIPOPROTEIN"/>
    <property type="match status" value="1"/>
</dbReference>
<dbReference type="PANTHER" id="PTHR43649:SF16">
    <property type="entry name" value="SUGAR-BINDING LIPOPROTEIN"/>
    <property type="match status" value="1"/>
</dbReference>
<organism evidence="1 2">
    <name type="scientific">Hydrogenispora ethanolica</name>
    <dbReference type="NCBI Taxonomy" id="1082276"/>
    <lineage>
        <taxon>Bacteria</taxon>
        <taxon>Bacillati</taxon>
        <taxon>Bacillota</taxon>
        <taxon>Hydrogenispora</taxon>
    </lineage>
</organism>
<dbReference type="Pfam" id="PF01547">
    <property type="entry name" value="SBP_bac_1"/>
    <property type="match status" value="1"/>
</dbReference>
<dbReference type="InterPro" id="IPR050490">
    <property type="entry name" value="Bact_solute-bd_prot1"/>
</dbReference>
<accession>A0A4R1RQ72</accession>
<proteinExistence type="predicted"/>
<name>A0A4R1RQ72_HYDET</name>
<reference evidence="1 2" key="1">
    <citation type="submission" date="2019-03" db="EMBL/GenBank/DDBJ databases">
        <title>Genomic Encyclopedia of Type Strains, Phase IV (KMG-IV): sequencing the most valuable type-strain genomes for metagenomic binning, comparative biology and taxonomic classification.</title>
        <authorList>
            <person name="Goeker M."/>
        </authorList>
    </citation>
    <scope>NUCLEOTIDE SEQUENCE [LARGE SCALE GENOMIC DNA]</scope>
    <source>
        <strain evidence="1 2">LX-B</strain>
    </source>
</reference>
<dbReference type="Proteomes" id="UP000295008">
    <property type="component" value="Unassembled WGS sequence"/>
</dbReference>
<gene>
    <name evidence="1" type="ORF">EDC14_101384</name>
</gene>
<dbReference type="EMBL" id="SLUN01000013">
    <property type="protein sequence ID" value="TCL68543.1"/>
    <property type="molecule type" value="Genomic_DNA"/>
</dbReference>
<dbReference type="RefSeq" id="WP_165907976.1">
    <property type="nucleotide sequence ID" value="NZ_SLUN01000013.1"/>
</dbReference>
<keyword evidence="2" id="KW-1185">Reference proteome</keyword>
<protein>
    <submittedName>
        <fullName evidence="1">ABC-type glycerol-3-phosphate transport system substrate-binding protein</fullName>
    </submittedName>
</protein>
<evidence type="ECO:0000313" key="2">
    <source>
        <dbReference type="Proteomes" id="UP000295008"/>
    </source>
</evidence>
<dbReference type="AlphaFoldDB" id="A0A4R1RQ72"/>
<sequence length="462" mass="52367">MSRKIGLFGCGVILLACVALLVAGYRDKEPPSQPVTITVGDWPREDDPRRSAWNKYVKIMRDQYRVTVVPDEWSYSTTSFLPRAAAGKLPTIFNTWFTEPQKIIEAGYAADITPVLQKRGWDREFEPEILRLVQKDGRIYGVPKESYLMGLMCNLKLFRAAGLVGPDGLPQIPRTYEELAQTARRIREKTGRPGFLLETSGKGGGWHFMNIAWSYGAEFERKVAGKWRAVFNSPAATAALQYVKDLKWRYDVLPDQTFIDWSKGQELIATGQCAMKFDVGFDHDGFYYVIDNYGMKKADIAMGAIPAGPRGRVGLQGGDMYMFAPDASPEQIDAALQWLQLLGFGPTLSKRDLRYKALAYRRDNASGYVVGNSGVPVWLRQQATNRRIRSKYVNVNLALFQEYLNFDRVRMHPEEPINCQELYKILDRVIQTVLTDPRADPGALLDRAAAEFQTEYLDKSKR</sequence>
<comment type="caution">
    <text evidence="1">The sequence shown here is derived from an EMBL/GenBank/DDBJ whole genome shotgun (WGS) entry which is preliminary data.</text>
</comment>
<dbReference type="PANTHER" id="PTHR43649">
    <property type="entry name" value="ARABINOSE-BINDING PROTEIN-RELATED"/>
    <property type="match status" value="1"/>
</dbReference>
<dbReference type="InterPro" id="IPR006059">
    <property type="entry name" value="SBP"/>
</dbReference>
<dbReference type="SUPFAM" id="SSF53850">
    <property type="entry name" value="Periplasmic binding protein-like II"/>
    <property type="match status" value="1"/>
</dbReference>
<dbReference type="Gene3D" id="3.40.190.10">
    <property type="entry name" value="Periplasmic binding protein-like II"/>
    <property type="match status" value="1"/>
</dbReference>
<evidence type="ECO:0000313" key="1">
    <source>
        <dbReference type="EMBL" id="TCL68543.1"/>
    </source>
</evidence>